<name>A0A6J1NW83_BICAN</name>
<evidence type="ECO:0000256" key="1">
    <source>
        <dbReference type="SAM" id="SignalP"/>
    </source>
</evidence>
<gene>
    <name evidence="3" type="primary">LOC112052717</name>
</gene>
<dbReference type="OrthoDB" id="7234983at2759"/>
<dbReference type="GeneID" id="112052717"/>
<feature type="signal peptide" evidence="1">
    <location>
        <begin position="1"/>
        <end position="17"/>
    </location>
</feature>
<accession>A0A6J1NW83</accession>
<protein>
    <submittedName>
        <fullName evidence="3">Uncharacterized protein LOC112052717</fullName>
    </submittedName>
</protein>
<dbReference type="RefSeq" id="XP_023947666.1">
    <property type="nucleotide sequence ID" value="XM_024091898.1"/>
</dbReference>
<keyword evidence="1" id="KW-0732">Signal</keyword>
<organism evidence="2 3">
    <name type="scientific">Bicyclus anynana</name>
    <name type="common">Squinting bush brown butterfly</name>
    <dbReference type="NCBI Taxonomy" id="110368"/>
    <lineage>
        <taxon>Eukaryota</taxon>
        <taxon>Metazoa</taxon>
        <taxon>Ecdysozoa</taxon>
        <taxon>Arthropoda</taxon>
        <taxon>Hexapoda</taxon>
        <taxon>Insecta</taxon>
        <taxon>Pterygota</taxon>
        <taxon>Neoptera</taxon>
        <taxon>Endopterygota</taxon>
        <taxon>Lepidoptera</taxon>
        <taxon>Glossata</taxon>
        <taxon>Ditrysia</taxon>
        <taxon>Papilionoidea</taxon>
        <taxon>Nymphalidae</taxon>
        <taxon>Satyrinae</taxon>
        <taxon>Satyrini</taxon>
        <taxon>Mycalesina</taxon>
        <taxon>Bicyclus</taxon>
    </lineage>
</organism>
<evidence type="ECO:0000313" key="2">
    <source>
        <dbReference type="Proteomes" id="UP001652582"/>
    </source>
</evidence>
<dbReference type="AlphaFoldDB" id="A0A6J1NW83"/>
<sequence>MYRAVVLLVGVVVLVKTDLDVRRCLETAVLNSGCCRFNITEEKAAMMWKCAEASYPEPHSCVFETCVGENSGFLLSNGTIDKTLLEATLAVDYENNTDILEIVKEKCLVDDMSVYGPPGMCDAKKIANCLRAFTVVNCPLWVDSDYCNKVRDEVEKCESVFP</sequence>
<dbReference type="Gene3D" id="1.10.238.270">
    <property type="match status" value="1"/>
</dbReference>
<dbReference type="KEGG" id="bany:112052717"/>
<keyword evidence="2" id="KW-1185">Reference proteome</keyword>
<reference evidence="3" key="1">
    <citation type="submission" date="2025-08" db="UniProtKB">
        <authorList>
            <consortium name="RefSeq"/>
        </authorList>
    </citation>
    <scope>IDENTIFICATION</scope>
</reference>
<proteinExistence type="predicted"/>
<feature type="chain" id="PRO_5026902351" evidence="1">
    <location>
        <begin position="18"/>
        <end position="162"/>
    </location>
</feature>
<evidence type="ECO:0000313" key="3">
    <source>
        <dbReference type="RefSeq" id="XP_023947666.1"/>
    </source>
</evidence>
<dbReference type="Proteomes" id="UP001652582">
    <property type="component" value="Chromosome 9"/>
</dbReference>